<name>A0ACC4E2U8_PURLI</name>
<protein>
    <submittedName>
        <fullName evidence="1">Uncharacterized protein</fullName>
    </submittedName>
</protein>
<comment type="caution">
    <text evidence="1">The sequence shown here is derived from an EMBL/GenBank/DDBJ whole genome shotgun (WGS) entry which is preliminary data.</text>
</comment>
<reference evidence="1" key="1">
    <citation type="submission" date="2024-12" db="EMBL/GenBank/DDBJ databases">
        <title>Comparative genomics and development of molecular markers within Purpureocillium lilacinum and among Purpureocillium species.</title>
        <authorList>
            <person name="Yeh Z.-Y."/>
            <person name="Ni N.-T."/>
            <person name="Lo P.-H."/>
            <person name="Mushyakhwo K."/>
            <person name="Lin C.-F."/>
            <person name="Nai Y.-S."/>
        </authorList>
    </citation>
    <scope>NUCLEOTIDE SEQUENCE</scope>
    <source>
        <strain evidence="1">NCHU-NPUST-175</strain>
    </source>
</reference>
<dbReference type="Proteomes" id="UP001638806">
    <property type="component" value="Unassembled WGS sequence"/>
</dbReference>
<gene>
    <name evidence="1" type="ORF">ACCO45_004176</name>
</gene>
<sequence>MTTTTLSPDGLHPHHQYQHQHERPQRALHVLSTGSKTAATLPQSEARDDNYVAAGGTLWPLARATSSKNRDALFQGSMPPELQNPFALVRAGPKLRTPQELWGPETSGVAGAMAWAVESLQRRRFLEEANDDDDKLLSVVPSTGAATKTPPSADAADAIMLGTTPLAARVCWPAPWRPPHKGRVARGPGTALCRRGSQLSPIIPCSRQPLASAATRPFLDEAADARHFDP</sequence>
<keyword evidence="2" id="KW-1185">Reference proteome</keyword>
<organism evidence="1 2">
    <name type="scientific">Purpureocillium lilacinum</name>
    <name type="common">Paecilomyces lilacinus</name>
    <dbReference type="NCBI Taxonomy" id="33203"/>
    <lineage>
        <taxon>Eukaryota</taxon>
        <taxon>Fungi</taxon>
        <taxon>Dikarya</taxon>
        <taxon>Ascomycota</taxon>
        <taxon>Pezizomycotina</taxon>
        <taxon>Sordariomycetes</taxon>
        <taxon>Hypocreomycetidae</taxon>
        <taxon>Hypocreales</taxon>
        <taxon>Ophiocordycipitaceae</taxon>
        <taxon>Purpureocillium</taxon>
    </lineage>
</organism>
<dbReference type="EMBL" id="JBGNUJ010000003">
    <property type="protein sequence ID" value="KAL3962653.1"/>
    <property type="molecule type" value="Genomic_DNA"/>
</dbReference>
<evidence type="ECO:0000313" key="2">
    <source>
        <dbReference type="Proteomes" id="UP001638806"/>
    </source>
</evidence>
<evidence type="ECO:0000313" key="1">
    <source>
        <dbReference type="EMBL" id="KAL3962653.1"/>
    </source>
</evidence>
<accession>A0ACC4E2U8</accession>
<proteinExistence type="predicted"/>